<dbReference type="InterPro" id="IPR016064">
    <property type="entry name" value="NAD/diacylglycerol_kinase_sf"/>
</dbReference>
<gene>
    <name evidence="1" type="ORF">OLEAN_C27320</name>
</gene>
<dbReference type="PIRSF" id="PIRSF016907">
    <property type="entry name" value="Kin_ATP-NAD"/>
    <property type="match status" value="1"/>
</dbReference>
<dbReference type="PANTHER" id="PTHR40697:SF2">
    <property type="entry name" value="ATP-NAD KINASE-RELATED"/>
    <property type="match status" value="1"/>
</dbReference>
<evidence type="ECO:0000313" key="2">
    <source>
        <dbReference type="Proteomes" id="UP000032749"/>
    </source>
</evidence>
<sequence>MLTLGLIINPLAGIGGSVGLKGSDGADIVKEAFFRGAQCKSSERARLSLDVLLAIKDQIKIITCPQLMGENLVAEMGFDYQILDYDELDYDKLSFQGSDSKSLESISSMNTSADDTRKAAQQLLDKKVDIILFAGGDGTARDICSVVADTIPVLGIPAGVKIHSAVYAVTPKAAGEVIAQLARGELIDVKSHDVRDIDEEAFRNNIVRAKLYGEMRVPQAGQFVQSVKQGGVEVEELVLQDIAADIVQGMEDDVLYLIGSGKTTLAVMDELQLENTLLGIDAVLDQQLLKNDVSEADILGYLEQYPCKAVMSVIGGQGHIIGRGNQQLSAKVLKKLGKGNIKVISTKAKISALEGRPFIVDSGDNDLDASFSGTIEVTTGFRDHIIYPVGL</sequence>
<dbReference type="Gene3D" id="3.40.50.10330">
    <property type="entry name" value="Probable inorganic polyphosphate/atp-NAD kinase, domain 1"/>
    <property type="match status" value="1"/>
</dbReference>
<keyword evidence="2" id="KW-1185">Reference proteome</keyword>
<accession>R4YTD8</accession>
<dbReference type="KEGG" id="oai:OLEAN_C27320"/>
<dbReference type="Proteomes" id="UP000032749">
    <property type="component" value="Chromosome"/>
</dbReference>
<name>R4YTD8_OLEAN</name>
<evidence type="ECO:0000313" key="1">
    <source>
        <dbReference type="EMBL" id="CCK76908.1"/>
    </source>
</evidence>
<dbReference type="GO" id="GO:0005524">
    <property type="term" value="F:ATP binding"/>
    <property type="evidence" value="ECO:0007669"/>
    <property type="project" value="UniProtKB-ARBA"/>
</dbReference>
<dbReference type="GO" id="GO:0003951">
    <property type="term" value="F:NAD+ kinase activity"/>
    <property type="evidence" value="ECO:0007669"/>
    <property type="project" value="InterPro"/>
</dbReference>
<dbReference type="GO" id="GO:0051287">
    <property type="term" value="F:NAD binding"/>
    <property type="evidence" value="ECO:0007669"/>
    <property type="project" value="UniProtKB-ARBA"/>
</dbReference>
<dbReference type="STRING" id="698738.OLEAN_C27320"/>
<dbReference type="SUPFAM" id="SSF111331">
    <property type="entry name" value="NAD kinase/diacylglycerol kinase-like"/>
    <property type="match status" value="1"/>
</dbReference>
<proteinExistence type="predicted"/>
<dbReference type="HOGENOM" id="CLU_064691_0_0_6"/>
<dbReference type="Pfam" id="PF20143">
    <property type="entry name" value="NAD_kinase_C"/>
    <property type="match status" value="1"/>
</dbReference>
<keyword evidence="1" id="KW-0418">Kinase</keyword>
<dbReference type="InterPro" id="IPR011386">
    <property type="entry name" value="Put_ATP-NAD_kin"/>
</dbReference>
<dbReference type="Pfam" id="PF01513">
    <property type="entry name" value="NAD_kinase"/>
    <property type="match status" value="1"/>
</dbReference>
<dbReference type="InterPro" id="IPR002504">
    <property type="entry name" value="NADK"/>
</dbReference>
<protein>
    <submittedName>
        <fullName evidence="1">ATP-NAD/AcoX kinase</fullName>
    </submittedName>
</protein>
<dbReference type="GO" id="GO:0006741">
    <property type="term" value="P:NADP+ biosynthetic process"/>
    <property type="evidence" value="ECO:0007669"/>
    <property type="project" value="InterPro"/>
</dbReference>
<dbReference type="PANTHER" id="PTHR40697">
    <property type="entry name" value="ACETOIN CATABOLISM PROTEIN X"/>
    <property type="match status" value="1"/>
</dbReference>
<dbReference type="PATRIC" id="fig|698738.3.peg.2833"/>
<organism evidence="1 2">
    <name type="scientific">Oleispira antarctica RB-8</name>
    <dbReference type="NCBI Taxonomy" id="698738"/>
    <lineage>
        <taxon>Bacteria</taxon>
        <taxon>Pseudomonadati</taxon>
        <taxon>Pseudomonadota</taxon>
        <taxon>Gammaproteobacteria</taxon>
        <taxon>Oceanospirillales</taxon>
        <taxon>Oceanospirillaceae</taxon>
        <taxon>Oleispira</taxon>
    </lineage>
</organism>
<dbReference type="EMBL" id="FO203512">
    <property type="protein sequence ID" value="CCK76908.1"/>
    <property type="molecule type" value="Genomic_DNA"/>
</dbReference>
<dbReference type="AlphaFoldDB" id="R4YTD8"/>
<keyword evidence="1" id="KW-0808">Transferase</keyword>
<dbReference type="InterPro" id="IPR017438">
    <property type="entry name" value="ATP-NAD_kinase_N"/>
</dbReference>
<dbReference type="InterPro" id="IPR039065">
    <property type="entry name" value="AcoX-like"/>
</dbReference>
<reference evidence="1 2" key="1">
    <citation type="journal article" date="2013" name="Nat. Commun.">
        <title>Genome sequence and functional genomic analysis of the oil-degrading bacterium Oleispira antarctica.</title>
        <authorList>
            <person name="Kube M."/>
            <person name="Chernikova T.N."/>
            <person name="Al-Ramahi Y."/>
            <person name="Beloqui A."/>
            <person name="Lopez-Cortez N."/>
            <person name="Guazzaroni M.E."/>
            <person name="Heipieper H.J."/>
            <person name="Klages S."/>
            <person name="Kotsyurbenko O.R."/>
            <person name="Langer I."/>
            <person name="Nechitaylo T.Y."/>
            <person name="Lunsdorf H."/>
            <person name="Fernandez M."/>
            <person name="Juarez S."/>
            <person name="Ciordia S."/>
            <person name="Singer A."/>
            <person name="Kagan O."/>
            <person name="Egorova O."/>
            <person name="Petit P.A."/>
            <person name="Stogios P."/>
            <person name="Kim Y."/>
            <person name="Tchigvintsev A."/>
            <person name="Flick R."/>
            <person name="Denaro R."/>
            <person name="Genovese M."/>
            <person name="Albar J.P."/>
            <person name="Reva O.N."/>
            <person name="Martinez-Gomariz M."/>
            <person name="Tran H."/>
            <person name="Ferrer M."/>
            <person name="Savchenko A."/>
            <person name="Yakunin A.F."/>
            <person name="Yakimov M.M."/>
            <person name="Golyshina O.V."/>
            <person name="Reinhardt R."/>
            <person name="Golyshin P.N."/>
        </authorList>
    </citation>
    <scope>NUCLEOTIDE SEQUENCE [LARGE SCALE GENOMIC DNA]</scope>
</reference>